<evidence type="ECO:0000256" key="18">
    <source>
        <dbReference type="PIRNR" id="PIRNR000852"/>
    </source>
</evidence>
<dbReference type="InterPro" id="IPR048254">
    <property type="entry name" value="CDP_ALCOHOL_P_TRANSF_CS"/>
</dbReference>
<dbReference type="EC" id="2.7.8.8" evidence="5 18"/>
<name>A0AAJ0DJ74_9PEZI</name>
<keyword evidence="10 18" id="KW-0256">Endoplasmic reticulum</keyword>
<keyword evidence="11 21" id="KW-1133">Transmembrane helix</keyword>
<comment type="caution">
    <text evidence="22">The sequence shown here is derived from an EMBL/GenBank/DDBJ whole genome shotgun (WGS) entry which is preliminary data.</text>
</comment>
<comment type="pathway">
    <text evidence="17 18">Phospholipid metabolism; phosphatidylethanolamine biosynthesis; phosphatidylethanolamine from CDP-diacylglycerol: step 1/2.</text>
</comment>
<evidence type="ECO:0000256" key="15">
    <source>
        <dbReference type="ARBA" id="ARBA00023264"/>
    </source>
</evidence>
<dbReference type="PANTHER" id="PTHR14269:SF61">
    <property type="entry name" value="CDP-DIACYLGLYCEROL--SERINE O-PHOSPHATIDYLTRANSFERASE"/>
    <property type="match status" value="1"/>
</dbReference>
<evidence type="ECO:0000256" key="14">
    <source>
        <dbReference type="ARBA" id="ARBA00023209"/>
    </source>
</evidence>
<evidence type="ECO:0000256" key="1">
    <source>
        <dbReference type="ARBA" id="ARBA00000287"/>
    </source>
</evidence>
<evidence type="ECO:0000256" key="5">
    <source>
        <dbReference type="ARBA" id="ARBA00013174"/>
    </source>
</evidence>
<proteinExistence type="inferred from homology"/>
<evidence type="ECO:0000256" key="6">
    <source>
        <dbReference type="ARBA" id="ARBA00017171"/>
    </source>
</evidence>
<feature type="transmembrane region" description="Helical" evidence="21">
    <location>
        <begin position="44"/>
        <end position="65"/>
    </location>
</feature>
<comment type="subcellular location">
    <subcellularLocation>
        <location evidence="2">Endoplasmic reticulum membrane</location>
        <topology evidence="2">Multi-pass membrane protein</topology>
    </subcellularLocation>
</comment>
<keyword evidence="23" id="KW-1185">Reference proteome</keyword>
<dbReference type="FunFam" id="1.20.120.1760:FF:000022">
    <property type="entry name" value="CDP-diacylglycerol--serine O-phosphatidyltransferase"/>
    <property type="match status" value="1"/>
</dbReference>
<evidence type="ECO:0000256" key="16">
    <source>
        <dbReference type="ARBA" id="ARBA00032361"/>
    </source>
</evidence>
<evidence type="ECO:0000256" key="8">
    <source>
        <dbReference type="ARBA" id="ARBA00022679"/>
    </source>
</evidence>
<protein>
    <recommendedName>
        <fullName evidence="6 18">CDP-diacylglycerol--serine O-phosphatidyltransferase</fullName>
        <ecNumber evidence="5 18">2.7.8.8</ecNumber>
    </recommendedName>
    <alternativeName>
        <fullName evidence="16 18">Phosphatidylserine synthase</fullName>
    </alternativeName>
</protein>
<keyword evidence="8 18" id="KW-0808">Transferase</keyword>
<dbReference type="InterPro" id="IPR016271">
    <property type="entry name" value="CDP-diaglyc--ser_O-PTrfase_fun"/>
</dbReference>
<keyword evidence="15 18" id="KW-1208">Phospholipid metabolism</keyword>
<evidence type="ECO:0000256" key="7">
    <source>
        <dbReference type="ARBA" id="ARBA00022516"/>
    </source>
</evidence>
<evidence type="ECO:0000256" key="4">
    <source>
        <dbReference type="ARBA" id="ARBA00010441"/>
    </source>
</evidence>
<dbReference type="GO" id="GO:0005789">
    <property type="term" value="C:endoplasmic reticulum membrane"/>
    <property type="evidence" value="ECO:0007669"/>
    <property type="project" value="UniProtKB-SubCell"/>
</dbReference>
<evidence type="ECO:0000256" key="3">
    <source>
        <dbReference type="ARBA" id="ARBA00005189"/>
    </source>
</evidence>
<dbReference type="InterPro" id="IPR004533">
    <property type="entry name" value="CDP-diaglyc--ser_O-PTrfase"/>
</dbReference>
<keyword evidence="7 18" id="KW-0444">Lipid biosynthesis</keyword>
<dbReference type="PANTHER" id="PTHR14269">
    <property type="entry name" value="CDP-DIACYLGLYCEROL--GLYCEROL-3-PHOSPHATE 3-PHOSPHATIDYLTRANSFERASE-RELATED"/>
    <property type="match status" value="1"/>
</dbReference>
<dbReference type="PIRSF" id="PIRSF000852">
    <property type="entry name" value="Phosphatidylserine_synth_fun"/>
    <property type="match status" value="1"/>
</dbReference>
<keyword evidence="12 18" id="KW-0443">Lipid metabolism</keyword>
<dbReference type="InterPro" id="IPR000462">
    <property type="entry name" value="CDP-OH_P_trans"/>
</dbReference>
<keyword evidence="14 18" id="KW-0594">Phospholipid biosynthesis</keyword>
<dbReference type="Pfam" id="PF01066">
    <property type="entry name" value="CDP-OH_P_transf"/>
    <property type="match status" value="1"/>
</dbReference>
<organism evidence="22 23">
    <name type="scientific">Extremus antarcticus</name>
    <dbReference type="NCBI Taxonomy" id="702011"/>
    <lineage>
        <taxon>Eukaryota</taxon>
        <taxon>Fungi</taxon>
        <taxon>Dikarya</taxon>
        <taxon>Ascomycota</taxon>
        <taxon>Pezizomycotina</taxon>
        <taxon>Dothideomycetes</taxon>
        <taxon>Dothideomycetidae</taxon>
        <taxon>Mycosphaerellales</taxon>
        <taxon>Extremaceae</taxon>
        <taxon>Extremus</taxon>
    </lineage>
</organism>
<evidence type="ECO:0000256" key="19">
    <source>
        <dbReference type="RuleBase" id="RU003750"/>
    </source>
</evidence>
<dbReference type="GO" id="GO:0006659">
    <property type="term" value="P:phosphatidylserine biosynthetic process"/>
    <property type="evidence" value="ECO:0007669"/>
    <property type="project" value="UniProtKB-UniRule"/>
</dbReference>
<dbReference type="InterPro" id="IPR043130">
    <property type="entry name" value="CDP-OH_PTrfase_TM_dom"/>
</dbReference>
<dbReference type="GO" id="GO:0003882">
    <property type="term" value="F:CDP-diacylglycerol-serine O-phosphatidyltransferase activity"/>
    <property type="evidence" value="ECO:0007669"/>
    <property type="project" value="UniProtKB-UniRule"/>
</dbReference>
<dbReference type="Gene3D" id="1.20.120.1760">
    <property type="match status" value="1"/>
</dbReference>
<keyword evidence="9 21" id="KW-0812">Transmembrane</keyword>
<evidence type="ECO:0000256" key="9">
    <source>
        <dbReference type="ARBA" id="ARBA00022692"/>
    </source>
</evidence>
<evidence type="ECO:0000256" key="21">
    <source>
        <dbReference type="SAM" id="Phobius"/>
    </source>
</evidence>
<evidence type="ECO:0000256" key="12">
    <source>
        <dbReference type="ARBA" id="ARBA00023098"/>
    </source>
</evidence>
<evidence type="ECO:0000256" key="10">
    <source>
        <dbReference type="ARBA" id="ARBA00022824"/>
    </source>
</evidence>
<gene>
    <name evidence="22" type="primary">CHO1</name>
    <name evidence="22" type="ORF">LTR09_004055</name>
</gene>
<evidence type="ECO:0000256" key="17">
    <source>
        <dbReference type="ARBA" id="ARBA00060701"/>
    </source>
</evidence>
<sequence>MSKRSGMPNGASKDVASSGDGKPYDKQEVLLNAQNPGHFSLIRAYHLADFITLMNGFCGFMSITSSMRYCIDPTTRYHLWFALSFMPLGLFFDFFDGKVARWRNKSSVMGQELDSLADLISFGVAPAGCAFAIGMRTPLDQLLLTVFVVSGLARLARFNVTTGNIPKDATGKANYFEGLPIPTSLTIAGLMGYWTSQGWLQDQIPFGTIGAGLFEVHPIVGLFVVHACCMVSRTLHVPKP</sequence>
<evidence type="ECO:0000313" key="22">
    <source>
        <dbReference type="EMBL" id="KAK3054897.1"/>
    </source>
</evidence>
<reference evidence="22" key="1">
    <citation type="submission" date="2023-04" db="EMBL/GenBank/DDBJ databases">
        <title>Black Yeasts Isolated from many extreme environments.</title>
        <authorList>
            <person name="Coleine C."/>
            <person name="Stajich J.E."/>
            <person name="Selbmann L."/>
        </authorList>
    </citation>
    <scope>NUCLEOTIDE SEQUENCE</scope>
    <source>
        <strain evidence="22">CCFEE 5312</strain>
    </source>
</reference>
<keyword evidence="13 18" id="KW-0472">Membrane</keyword>
<feature type="transmembrane region" description="Helical" evidence="21">
    <location>
        <begin position="77"/>
        <end position="95"/>
    </location>
</feature>
<dbReference type="PROSITE" id="PS00379">
    <property type="entry name" value="CDP_ALCOHOL_P_TRANSF"/>
    <property type="match status" value="1"/>
</dbReference>
<dbReference type="GO" id="GO:0006646">
    <property type="term" value="P:phosphatidylethanolamine biosynthetic process"/>
    <property type="evidence" value="ECO:0007669"/>
    <property type="project" value="UniProtKB-UniRule"/>
</dbReference>
<dbReference type="InterPro" id="IPR050324">
    <property type="entry name" value="CDP-alcohol_PTase-I"/>
</dbReference>
<evidence type="ECO:0000256" key="13">
    <source>
        <dbReference type="ARBA" id="ARBA00023136"/>
    </source>
</evidence>
<comment type="similarity">
    <text evidence="4 18 19">Belongs to the CDP-alcohol phosphatidyltransferase class-I family.</text>
</comment>
<dbReference type="EMBL" id="JAWDJX010000010">
    <property type="protein sequence ID" value="KAK3054897.1"/>
    <property type="molecule type" value="Genomic_DNA"/>
</dbReference>
<accession>A0AAJ0DJ74</accession>
<comment type="pathway">
    <text evidence="3">Lipid metabolism.</text>
</comment>
<evidence type="ECO:0000256" key="2">
    <source>
        <dbReference type="ARBA" id="ARBA00004477"/>
    </source>
</evidence>
<evidence type="ECO:0000313" key="23">
    <source>
        <dbReference type="Proteomes" id="UP001271007"/>
    </source>
</evidence>
<dbReference type="AlphaFoldDB" id="A0AAJ0DJ74"/>
<dbReference type="NCBIfam" id="TIGR00473">
    <property type="entry name" value="pssA"/>
    <property type="match status" value="1"/>
</dbReference>
<feature type="region of interest" description="Disordered" evidence="20">
    <location>
        <begin position="1"/>
        <end position="22"/>
    </location>
</feature>
<comment type="catalytic activity">
    <reaction evidence="1 18">
        <text>a CDP-1,2-diacyl-sn-glycerol + L-serine = a 1,2-diacyl-sn-glycero-3-phospho-L-serine + CMP + H(+)</text>
        <dbReference type="Rhea" id="RHEA:16913"/>
        <dbReference type="ChEBI" id="CHEBI:15378"/>
        <dbReference type="ChEBI" id="CHEBI:33384"/>
        <dbReference type="ChEBI" id="CHEBI:57262"/>
        <dbReference type="ChEBI" id="CHEBI:58332"/>
        <dbReference type="ChEBI" id="CHEBI:60377"/>
        <dbReference type="EC" id="2.7.8.8"/>
    </reaction>
</comment>
<dbReference type="Proteomes" id="UP001271007">
    <property type="component" value="Unassembled WGS sequence"/>
</dbReference>
<evidence type="ECO:0000256" key="20">
    <source>
        <dbReference type="SAM" id="MobiDB-lite"/>
    </source>
</evidence>
<evidence type="ECO:0000256" key="11">
    <source>
        <dbReference type="ARBA" id="ARBA00022989"/>
    </source>
</evidence>